<dbReference type="Proteomes" id="UP000599523">
    <property type="component" value="Unassembled WGS sequence"/>
</dbReference>
<evidence type="ECO:0000256" key="5">
    <source>
        <dbReference type="ARBA" id="ARBA00022617"/>
    </source>
</evidence>
<feature type="transmembrane region" description="Helical" evidence="13">
    <location>
        <begin position="43"/>
        <end position="63"/>
    </location>
</feature>
<keyword evidence="11 13" id="KW-0472">Membrane</keyword>
<evidence type="ECO:0000256" key="11">
    <source>
        <dbReference type="ARBA" id="ARBA00023136"/>
    </source>
</evidence>
<evidence type="ECO:0000313" key="15">
    <source>
        <dbReference type="EMBL" id="NMG03165.1"/>
    </source>
</evidence>
<evidence type="ECO:0000256" key="2">
    <source>
        <dbReference type="ARBA" id="ARBA00004651"/>
    </source>
</evidence>
<evidence type="ECO:0000256" key="3">
    <source>
        <dbReference type="ARBA" id="ARBA00022448"/>
    </source>
</evidence>
<keyword evidence="3" id="KW-0813">Transport</keyword>
<evidence type="ECO:0000313" key="16">
    <source>
        <dbReference type="Proteomes" id="UP000599523"/>
    </source>
</evidence>
<dbReference type="InterPro" id="IPR011577">
    <property type="entry name" value="Cyt_b561_bac/Ni-Hgenase"/>
</dbReference>
<dbReference type="AlphaFoldDB" id="A0A972FEC7"/>
<keyword evidence="10" id="KW-0408">Iron</keyword>
<dbReference type="PANTHER" id="PTHR30529:SF6">
    <property type="entry name" value="BLL0291 PROTEIN"/>
    <property type="match status" value="1"/>
</dbReference>
<protein>
    <submittedName>
        <fullName evidence="15">Cytochrome b</fullName>
    </submittedName>
</protein>
<keyword evidence="7" id="KW-0479">Metal-binding</keyword>
<dbReference type="EMBL" id="WTVM01000045">
    <property type="protein sequence ID" value="NMG03165.1"/>
    <property type="molecule type" value="Genomic_DNA"/>
</dbReference>
<comment type="caution">
    <text evidence="15">The sequence shown here is derived from an EMBL/GenBank/DDBJ whole genome shotgun (WGS) entry which is preliminary data.</text>
</comment>
<keyword evidence="4" id="KW-1003">Cell membrane</keyword>
<dbReference type="Gene3D" id="1.20.950.20">
    <property type="entry name" value="Transmembrane di-heme cytochromes, Chain C"/>
    <property type="match status" value="1"/>
</dbReference>
<evidence type="ECO:0000256" key="4">
    <source>
        <dbReference type="ARBA" id="ARBA00022475"/>
    </source>
</evidence>
<evidence type="ECO:0000256" key="7">
    <source>
        <dbReference type="ARBA" id="ARBA00022723"/>
    </source>
</evidence>
<evidence type="ECO:0000259" key="14">
    <source>
        <dbReference type="Pfam" id="PF01292"/>
    </source>
</evidence>
<evidence type="ECO:0000256" key="6">
    <source>
        <dbReference type="ARBA" id="ARBA00022692"/>
    </source>
</evidence>
<evidence type="ECO:0000256" key="1">
    <source>
        <dbReference type="ARBA" id="ARBA00001970"/>
    </source>
</evidence>
<feature type="transmembrane region" description="Helical" evidence="13">
    <location>
        <begin position="136"/>
        <end position="161"/>
    </location>
</feature>
<dbReference type="GO" id="GO:0020037">
    <property type="term" value="F:heme binding"/>
    <property type="evidence" value="ECO:0007669"/>
    <property type="project" value="TreeGrafter"/>
</dbReference>
<comment type="subcellular location">
    <subcellularLocation>
        <location evidence="2">Cell membrane</location>
        <topology evidence="2">Multi-pass membrane protein</topology>
    </subcellularLocation>
</comment>
<dbReference type="GO" id="GO:0022904">
    <property type="term" value="P:respiratory electron transport chain"/>
    <property type="evidence" value="ECO:0007669"/>
    <property type="project" value="InterPro"/>
</dbReference>
<dbReference type="GO" id="GO:0046872">
    <property type="term" value="F:metal ion binding"/>
    <property type="evidence" value="ECO:0007669"/>
    <property type="project" value="UniProtKB-KW"/>
</dbReference>
<dbReference type="GO" id="GO:0009055">
    <property type="term" value="F:electron transfer activity"/>
    <property type="evidence" value="ECO:0007669"/>
    <property type="project" value="InterPro"/>
</dbReference>
<name>A0A972FEC7_9RHOO</name>
<evidence type="ECO:0000256" key="9">
    <source>
        <dbReference type="ARBA" id="ARBA00022989"/>
    </source>
</evidence>
<gene>
    <name evidence="15" type="ORF">GPA21_09280</name>
</gene>
<proteinExistence type="inferred from homology"/>
<organism evidence="15 16">
    <name type="scientific">Azoarcus taiwanensis</name>
    <dbReference type="NCBI Taxonomy" id="666964"/>
    <lineage>
        <taxon>Bacteria</taxon>
        <taxon>Pseudomonadati</taxon>
        <taxon>Pseudomonadota</taxon>
        <taxon>Betaproteobacteria</taxon>
        <taxon>Rhodocyclales</taxon>
        <taxon>Zoogloeaceae</taxon>
        <taxon>Azoarcus</taxon>
    </lineage>
</organism>
<accession>A0A972FEC7</accession>
<keyword evidence="16" id="KW-1185">Reference proteome</keyword>
<keyword evidence="5" id="KW-0349">Heme</keyword>
<keyword evidence="6 13" id="KW-0812">Transmembrane</keyword>
<dbReference type="InterPro" id="IPR052168">
    <property type="entry name" value="Cytochrome_b561_oxidase"/>
</dbReference>
<dbReference type="PANTHER" id="PTHR30529">
    <property type="entry name" value="CYTOCHROME B561"/>
    <property type="match status" value="1"/>
</dbReference>
<comment type="cofactor">
    <cofactor evidence="1">
        <name>heme b</name>
        <dbReference type="ChEBI" id="CHEBI:60344"/>
    </cofactor>
</comment>
<dbReference type="InterPro" id="IPR016174">
    <property type="entry name" value="Di-haem_cyt_TM"/>
</dbReference>
<keyword evidence="8" id="KW-0249">Electron transport</keyword>
<dbReference type="GO" id="GO:0005886">
    <property type="term" value="C:plasma membrane"/>
    <property type="evidence" value="ECO:0007669"/>
    <property type="project" value="UniProtKB-SubCell"/>
</dbReference>
<keyword evidence="9 13" id="KW-1133">Transmembrane helix</keyword>
<evidence type="ECO:0000256" key="12">
    <source>
        <dbReference type="ARBA" id="ARBA00037975"/>
    </source>
</evidence>
<reference evidence="15" key="1">
    <citation type="submission" date="2019-12" db="EMBL/GenBank/DDBJ databases">
        <title>Comparative genomics gives insights into the taxonomy of the Azoarcus-Aromatoleum group and reveals separate origins of nif in the plant-associated Azoarcus and non-plant-associated Aromatoleum sub-groups.</title>
        <authorList>
            <person name="Lafos M."/>
            <person name="Maluk M."/>
            <person name="Batista M."/>
            <person name="Junghare M."/>
            <person name="Carmona M."/>
            <person name="Faoro H."/>
            <person name="Cruz L.M."/>
            <person name="Battistoni F."/>
            <person name="De Souza E."/>
            <person name="Pedrosa F."/>
            <person name="Chen W.-M."/>
            <person name="Poole P.S."/>
            <person name="Dixon R.A."/>
            <person name="James E.K."/>
        </authorList>
    </citation>
    <scope>NUCLEOTIDE SEQUENCE</scope>
    <source>
        <strain evidence="15">NSC3</strain>
    </source>
</reference>
<evidence type="ECO:0000256" key="13">
    <source>
        <dbReference type="SAM" id="Phobius"/>
    </source>
</evidence>
<feature type="transmembrane region" description="Helical" evidence="13">
    <location>
        <begin position="7"/>
        <end position="31"/>
    </location>
</feature>
<comment type="similarity">
    <text evidence="12">Belongs to the cytochrome b561 family.</text>
</comment>
<feature type="domain" description="Cytochrome b561 bacterial/Ni-hydrogenase" evidence="14">
    <location>
        <begin position="3"/>
        <end position="173"/>
    </location>
</feature>
<sequence>MKRYHPVLVGLHWLLAVMILMSLFVGSQALAETPNDDPRKIELLRAHMTAGGMILVLMLIRLATRLMTPLPPPVSTGHPLAVRLARPLHWMLYALVIAMALTGMAMASAASLPEIVFGEGLAVLPRDFSHLPERTLHGLIAPLLVLLILVHVGAALFHHFIRRDGLLQRMWFGED</sequence>
<evidence type="ECO:0000256" key="8">
    <source>
        <dbReference type="ARBA" id="ARBA00022982"/>
    </source>
</evidence>
<dbReference type="Pfam" id="PF01292">
    <property type="entry name" value="Ni_hydr_CYTB"/>
    <property type="match status" value="1"/>
</dbReference>
<evidence type="ECO:0000256" key="10">
    <source>
        <dbReference type="ARBA" id="ARBA00023004"/>
    </source>
</evidence>
<feature type="transmembrane region" description="Helical" evidence="13">
    <location>
        <begin position="90"/>
        <end position="116"/>
    </location>
</feature>
<dbReference type="SUPFAM" id="SSF81342">
    <property type="entry name" value="Transmembrane di-heme cytochromes"/>
    <property type="match status" value="1"/>
</dbReference>